<dbReference type="SMART" id="SM00304">
    <property type="entry name" value="HAMP"/>
    <property type="match status" value="1"/>
</dbReference>
<dbReference type="Gene3D" id="6.10.340.10">
    <property type="match status" value="1"/>
</dbReference>
<dbReference type="Gene3D" id="3.30.565.10">
    <property type="entry name" value="Histidine kinase-like ATPase, C-terminal domain"/>
    <property type="match status" value="1"/>
</dbReference>
<dbReference type="FunFam" id="1.10.10.10:FF:000058">
    <property type="entry name" value="DNA-binding response OmpR family regulator"/>
    <property type="match status" value="1"/>
</dbReference>
<organism evidence="17">
    <name type="scientific">Knufia peltigerae</name>
    <dbReference type="NCBI Taxonomy" id="1002370"/>
    <lineage>
        <taxon>Eukaryota</taxon>
        <taxon>Fungi</taxon>
        <taxon>Dikarya</taxon>
        <taxon>Ascomycota</taxon>
        <taxon>Pezizomycotina</taxon>
        <taxon>Eurotiomycetes</taxon>
        <taxon>Chaetothyriomycetidae</taxon>
        <taxon>Chaetothyriales</taxon>
        <taxon>Trichomeriaceae</taxon>
        <taxon>Knufia</taxon>
    </lineage>
</organism>
<keyword evidence="5" id="KW-0418">Kinase</keyword>
<dbReference type="SUPFAM" id="SSF55874">
    <property type="entry name" value="ATPase domain of HSP90 chaperone/DNA topoisomerase II/histidine kinase"/>
    <property type="match status" value="1"/>
</dbReference>
<dbReference type="InterPro" id="IPR016032">
    <property type="entry name" value="Sig_transdc_resp-reg_C-effctor"/>
</dbReference>
<evidence type="ECO:0000256" key="1">
    <source>
        <dbReference type="ARBA" id="ARBA00000085"/>
    </source>
</evidence>
<dbReference type="GO" id="GO:0000156">
    <property type="term" value="F:phosphorelay response regulator activity"/>
    <property type="evidence" value="ECO:0007669"/>
    <property type="project" value="TreeGrafter"/>
</dbReference>
<keyword evidence="6" id="KW-0902">Two-component regulatory system</keyword>
<dbReference type="SMART" id="SM00862">
    <property type="entry name" value="Trans_reg_C"/>
    <property type="match status" value="1"/>
</dbReference>
<evidence type="ECO:0000313" key="17">
    <source>
        <dbReference type="EMBL" id="KAJ9631578.1"/>
    </source>
</evidence>
<dbReference type="Pfam" id="PF00072">
    <property type="entry name" value="Response_reg"/>
    <property type="match status" value="1"/>
</dbReference>
<sequence>MVALPVDVSCMRLLVIEDNRQLVANLFDYFESRGHVLDVAPDGITGLHLAGSHPYDAVILDWMLPRMEGPEVLRRLRSEHASEVPVIMLTARDELPDKIAGFRAGADDYLTKPFALPELEVRLEALLLRAQGRNPRKRLQVGDLVLDLATLEAQRAGQVLHLYPACRKLLEVLMRASPGAVTRQQLEFALWGDEPPDGDLLRSHVYELRRSVDGPFADKLIHTLPRVGYRLASTADADTRNDDDGAVGNYVHEHAEHAAWRALLNSELDSIVDHTEHEPHYRWQDSDTLSLFRFNEANMPASLRTLHPGLHDGVMIGERETAVMVRDTGSMGRVALALDISDFHDLEQFATRWVMLAGIIMIFVTVLMASFGMERMVRPLSLLAQHIGALRPGVQGQRIDVDPRGSSELHTIADALNDYLDRNEQFVERERVFISTASHELRTPIAVMTGAAELALEQPGLPERARQQVQRVLRTAQGVEQLIELLLVLARDPARLATRAERIALDQLLPEIVDDHRHLLGDKDLSIGIQAAPVDIVAPLAVVQAAIGNLLRNAIENSGRGHIELRLTSAAVLTLQDPGHGMSPEEIAAIHARMARGERGDRGGIGLELIARLCEHLGWTLQLQPCKPRGTRATLDFGTSRPG</sequence>
<dbReference type="SUPFAM" id="SSF47384">
    <property type="entry name" value="Homodimeric domain of signal transducing histidine kinase"/>
    <property type="match status" value="1"/>
</dbReference>
<dbReference type="SUPFAM" id="SSF46894">
    <property type="entry name" value="C-terminal effector domain of the bipartite response regulators"/>
    <property type="match status" value="1"/>
</dbReference>
<keyword evidence="8 11" id="KW-0238">DNA-binding</keyword>
<reference evidence="17" key="1">
    <citation type="submission" date="2022-10" db="EMBL/GenBank/DDBJ databases">
        <title>Culturing micro-colonial fungi from biological soil crusts in the Mojave desert and describing Neophaeococcomyces mojavensis, and introducing the new genera and species Taxawa tesnikishii.</title>
        <authorList>
            <person name="Kurbessoian T."/>
            <person name="Stajich J.E."/>
        </authorList>
    </citation>
    <scope>NUCLEOTIDE SEQUENCE</scope>
    <source>
        <strain evidence="17">TK_35</strain>
    </source>
</reference>
<dbReference type="GO" id="GO:0016020">
    <property type="term" value="C:membrane"/>
    <property type="evidence" value="ECO:0007669"/>
    <property type="project" value="InterPro"/>
</dbReference>
<evidence type="ECO:0000256" key="4">
    <source>
        <dbReference type="ARBA" id="ARBA00022679"/>
    </source>
</evidence>
<keyword evidence="9" id="KW-0804">Transcription</keyword>
<dbReference type="InterPro" id="IPR001867">
    <property type="entry name" value="OmpR/PhoB-type_DNA-bd"/>
</dbReference>
<evidence type="ECO:0000256" key="3">
    <source>
        <dbReference type="ARBA" id="ARBA00022553"/>
    </source>
</evidence>
<dbReference type="InterPro" id="IPR003660">
    <property type="entry name" value="HAMP_dom"/>
</dbReference>
<feature type="transmembrane region" description="Helical" evidence="12">
    <location>
        <begin position="353"/>
        <end position="373"/>
    </location>
</feature>
<evidence type="ECO:0000259" key="14">
    <source>
        <dbReference type="PROSITE" id="PS50110"/>
    </source>
</evidence>
<dbReference type="EC" id="2.7.13.3" evidence="2"/>
<dbReference type="GO" id="GO:0032993">
    <property type="term" value="C:protein-DNA complex"/>
    <property type="evidence" value="ECO:0007669"/>
    <property type="project" value="TreeGrafter"/>
</dbReference>
<dbReference type="GO" id="GO:0006355">
    <property type="term" value="P:regulation of DNA-templated transcription"/>
    <property type="evidence" value="ECO:0007669"/>
    <property type="project" value="InterPro"/>
</dbReference>
<dbReference type="InterPro" id="IPR036890">
    <property type="entry name" value="HATPase_C_sf"/>
</dbReference>
<comment type="caution">
    <text evidence="17">The sequence shown here is derived from an EMBL/GenBank/DDBJ whole genome shotgun (WGS) entry which is preliminary data.</text>
</comment>
<name>A0AA39CWJ7_9EURO</name>
<dbReference type="CDD" id="cd00082">
    <property type="entry name" value="HisKA"/>
    <property type="match status" value="1"/>
</dbReference>
<proteinExistence type="predicted"/>
<evidence type="ECO:0000256" key="10">
    <source>
        <dbReference type="PROSITE-ProRule" id="PRU00169"/>
    </source>
</evidence>
<dbReference type="SMART" id="SM00387">
    <property type="entry name" value="HATPase_c"/>
    <property type="match status" value="1"/>
</dbReference>
<keyword evidence="4" id="KW-0808">Transferase</keyword>
<feature type="modified residue" description="4-aspartylphosphate" evidence="10">
    <location>
        <position position="61"/>
    </location>
</feature>
<dbReference type="CDD" id="cd17574">
    <property type="entry name" value="REC_OmpR"/>
    <property type="match status" value="1"/>
</dbReference>
<dbReference type="InterPro" id="IPR003661">
    <property type="entry name" value="HisK_dim/P_dom"/>
</dbReference>
<dbReference type="PROSITE" id="PS51755">
    <property type="entry name" value="OMPR_PHOB"/>
    <property type="match status" value="1"/>
</dbReference>
<dbReference type="AlphaFoldDB" id="A0AA39CWJ7"/>
<dbReference type="CDD" id="cd00383">
    <property type="entry name" value="trans_reg_C"/>
    <property type="match status" value="1"/>
</dbReference>
<dbReference type="Pfam" id="PF00486">
    <property type="entry name" value="Trans_reg_C"/>
    <property type="match status" value="1"/>
</dbReference>
<dbReference type="PROSITE" id="PS50110">
    <property type="entry name" value="RESPONSE_REGULATORY"/>
    <property type="match status" value="1"/>
</dbReference>
<dbReference type="Gene3D" id="1.10.10.10">
    <property type="entry name" value="Winged helix-like DNA-binding domain superfamily/Winged helix DNA-binding domain"/>
    <property type="match status" value="1"/>
</dbReference>
<keyword evidence="12" id="KW-1133">Transmembrane helix</keyword>
<dbReference type="InterPro" id="IPR003594">
    <property type="entry name" value="HATPase_dom"/>
</dbReference>
<keyword evidence="3 10" id="KW-0597">Phosphoprotein</keyword>
<evidence type="ECO:0000256" key="5">
    <source>
        <dbReference type="ARBA" id="ARBA00022777"/>
    </source>
</evidence>
<dbReference type="Gene3D" id="1.10.287.130">
    <property type="match status" value="1"/>
</dbReference>
<dbReference type="Gene3D" id="6.10.250.690">
    <property type="match status" value="1"/>
</dbReference>
<dbReference type="InterPro" id="IPR036097">
    <property type="entry name" value="HisK_dim/P_sf"/>
</dbReference>
<evidence type="ECO:0000259" key="15">
    <source>
        <dbReference type="PROSITE" id="PS50885"/>
    </source>
</evidence>
<dbReference type="EMBL" id="JAPDRN010000056">
    <property type="protein sequence ID" value="KAJ9631578.1"/>
    <property type="molecule type" value="Genomic_DNA"/>
</dbReference>
<feature type="domain" description="Histidine kinase" evidence="13">
    <location>
        <begin position="436"/>
        <end position="641"/>
    </location>
</feature>
<evidence type="ECO:0000259" key="13">
    <source>
        <dbReference type="PROSITE" id="PS50109"/>
    </source>
</evidence>
<evidence type="ECO:0000256" key="11">
    <source>
        <dbReference type="PROSITE-ProRule" id="PRU01091"/>
    </source>
</evidence>
<dbReference type="InterPro" id="IPR005467">
    <property type="entry name" value="His_kinase_dom"/>
</dbReference>
<evidence type="ECO:0000256" key="9">
    <source>
        <dbReference type="ARBA" id="ARBA00023163"/>
    </source>
</evidence>
<dbReference type="GO" id="GO:0000976">
    <property type="term" value="F:transcription cis-regulatory region binding"/>
    <property type="evidence" value="ECO:0007669"/>
    <property type="project" value="TreeGrafter"/>
</dbReference>
<evidence type="ECO:0000256" key="2">
    <source>
        <dbReference type="ARBA" id="ARBA00012438"/>
    </source>
</evidence>
<evidence type="ECO:0000256" key="12">
    <source>
        <dbReference type="SAM" id="Phobius"/>
    </source>
</evidence>
<feature type="domain" description="Response regulatory" evidence="14">
    <location>
        <begin position="12"/>
        <end position="127"/>
    </location>
</feature>
<comment type="catalytic activity">
    <reaction evidence="1">
        <text>ATP + protein L-histidine = ADP + protein N-phospho-L-histidine.</text>
        <dbReference type="EC" id="2.7.13.3"/>
    </reaction>
</comment>
<feature type="domain" description="HAMP" evidence="15">
    <location>
        <begin position="374"/>
        <end position="428"/>
    </location>
</feature>
<dbReference type="GO" id="GO:0005829">
    <property type="term" value="C:cytosol"/>
    <property type="evidence" value="ECO:0007669"/>
    <property type="project" value="TreeGrafter"/>
</dbReference>
<dbReference type="SMART" id="SM00388">
    <property type="entry name" value="HisKA"/>
    <property type="match status" value="1"/>
</dbReference>
<dbReference type="SUPFAM" id="SSF52172">
    <property type="entry name" value="CheY-like"/>
    <property type="match status" value="1"/>
</dbReference>
<protein>
    <recommendedName>
        <fullName evidence="2">histidine kinase</fullName>
        <ecNumber evidence="2">2.7.13.3</ecNumber>
    </recommendedName>
</protein>
<dbReference type="InterPro" id="IPR001789">
    <property type="entry name" value="Sig_transdc_resp-reg_receiver"/>
</dbReference>
<dbReference type="InterPro" id="IPR039420">
    <property type="entry name" value="WalR-like"/>
</dbReference>
<dbReference type="Pfam" id="PF02518">
    <property type="entry name" value="HATPase_c"/>
    <property type="match status" value="1"/>
</dbReference>
<keyword evidence="12" id="KW-0472">Membrane</keyword>
<evidence type="ECO:0000256" key="7">
    <source>
        <dbReference type="ARBA" id="ARBA00023015"/>
    </source>
</evidence>
<dbReference type="SMART" id="SM00448">
    <property type="entry name" value="REC"/>
    <property type="match status" value="1"/>
</dbReference>
<dbReference type="Gene3D" id="3.40.50.2300">
    <property type="match status" value="1"/>
</dbReference>
<feature type="DNA-binding region" description="OmpR/PhoB-type" evidence="11">
    <location>
        <begin position="136"/>
        <end position="233"/>
    </location>
</feature>
<dbReference type="Pfam" id="PF00512">
    <property type="entry name" value="HisKA"/>
    <property type="match status" value="1"/>
</dbReference>
<accession>A0AA39CWJ7</accession>
<dbReference type="GO" id="GO:0000155">
    <property type="term" value="F:phosphorelay sensor kinase activity"/>
    <property type="evidence" value="ECO:0007669"/>
    <property type="project" value="InterPro"/>
</dbReference>
<evidence type="ECO:0000256" key="8">
    <source>
        <dbReference type="ARBA" id="ARBA00023125"/>
    </source>
</evidence>
<evidence type="ECO:0000256" key="6">
    <source>
        <dbReference type="ARBA" id="ARBA00023012"/>
    </source>
</evidence>
<dbReference type="InterPro" id="IPR036388">
    <property type="entry name" value="WH-like_DNA-bd_sf"/>
</dbReference>
<dbReference type="PROSITE" id="PS50109">
    <property type="entry name" value="HIS_KIN"/>
    <property type="match status" value="1"/>
</dbReference>
<dbReference type="PANTHER" id="PTHR48111:SF22">
    <property type="entry name" value="REGULATOR OF RPOS"/>
    <property type="match status" value="1"/>
</dbReference>
<feature type="domain" description="OmpR/PhoB-type" evidence="16">
    <location>
        <begin position="136"/>
        <end position="233"/>
    </location>
</feature>
<keyword evidence="12" id="KW-0812">Transmembrane</keyword>
<dbReference type="InterPro" id="IPR011006">
    <property type="entry name" value="CheY-like_superfamily"/>
</dbReference>
<dbReference type="PROSITE" id="PS50885">
    <property type="entry name" value="HAMP"/>
    <property type="match status" value="1"/>
</dbReference>
<gene>
    <name evidence="17" type="ORF">H2204_008024</name>
</gene>
<evidence type="ECO:0000259" key="16">
    <source>
        <dbReference type="PROSITE" id="PS51755"/>
    </source>
</evidence>
<dbReference type="PANTHER" id="PTHR48111">
    <property type="entry name" value="REGULATOR OF RPOS"/>
    <property type="match status" value="1"/>
</dbReference>
<keyword evidence="7" id="KW-0805">Transcription regulation</keyword>